<evidence type="ECO:0000313" key="2">
    <source>
        <dbReference type="EMBL" id="HJH43655.1"/>
    </source>
</evidence>
<proteinExistence type="predicted"/>
<reference evidence="2" key="2">
    <citation type="submission" date="2021-09" db="EMBL/GenBank/DDBJ databases">
        <authorList>
            <person name="Gilroy R."/>
        </authorList>
    </citation>
    <scope>NUCLEOTIDE SEQUENCE</scope>
    <source>
        <strain evidence="2">USAMLcec12-2067</strain>
    </source>
</reference>
<reference evidence="2" key="1">
    <citation type="journal article" date="2021" name="PeerJ">
        <title>Extensive microbial diversity within the chicken gut microbiome revealed by metagenomics and culture.</title>
        <authorList>
            <person name="Gilroy R."/>
            <person name="Ravi A."/>
            <person name="Getino M."/>
            <person name="Pursley I."/>
            <person name="Horton D.L."/>
            <person name="Alikhan N.F."/>
            <person name="Baker D."/>
            <person name="Gharbi K."/>
            <person name="Hall N."/>
            <person name="Watson M."/>
            <person name="Adriaenssens E.M."/>
            <person name="Foster-Nyarko E."/>
            <person name="Jarju S."/>
            <person name="Secka A."/>
            <person name="Antonio M."/>
            <person name="Oren A."/>
            <person name="Chaudhuri R.R."/>
            <person name="La Ragione R."/>
            <person name="Hildebrand F."/>
            <person name="Pallen M.J."/>
        </authorList>
    </citation>
    <scope>NUCLEOTIDE SEQUENCE</scope>
    <source>
        <strain evidence="2">USAMLcec12-2067</strain>
    </source>
</reference>
<accession>A0A9D2VKI3</accession>
<evidence type="ECO:0000256" key="1">
    <source>
        <dbReference type="SAM" id="MobiDB-lite"/>
    </source>
</evidence>
<comment type="caution">
    <text evidence="2">The sequence shown here is derived from an EMBL/GenBank/DDBJ whole genome shotgun (WGS) entry which is preliminary data.</text>
</comment>
<feature type="region of interest" description="Disordered" evidence="1">
    <location>
        <begin position="105"/>
        <end position="124"/>
    </location>
</feature>
<evidence type="ECO:0000313" key="3">
    <source>
        <dbReference type="Proteomes" id="UP000789325"/>
    </source>
</evidence>
<gene>
    <name evidence="2" type="ORF">K8V16_07640</name>
</gene>
<name>A0A9D2VKI3_9ACTN</name>
<protein>
    <submittedName>
        <fullName evidence="2">Uncharacterized protein</fullName>
    </submittedName>
</protein>
<dbReference type="Proteomes" id="UP000789325">
    <property type="component" value="Unassembled WGS sequence"/>
</dbReference>
<organism evidence="2 3">
    <name type="scientific">Rubneribacter badeniensis</name>
    <dbReference type="NCBI Taxonomy" id="2070688"/>
    <lineage>
        <taxon>Bacteria</taxon>
        <taxon>Bacillati</taxon>
        <taxon>Actinomycetota</taxon>
        <taxon>Coriobacteriia</taxon>
        <taxon>Eggerthellales</taxon>
        <taxon>Eggerthellaceae</taxon>
        <taxon>Rubneribacter</taxon>
    </lineage>
</organism>
<sequence length="124" mass="13605">MKLTILYLSGNYGTIDTTALAYQEGILLDDAFLDVSDLEGAGVVLTRASYTADTAGRQQMPQSPMTIISPEELENVGYVTVDGLPFLKKTDCGFERCIVTTLEEILSEDESSDDIEEEPEIDDE</sequence>
<dbReference type="EMBL" id="DYZL01000163">
    <property type="protein sequence ID" value="HJH43655.1"/>
    <property type="molecule type" value="Genomic_DNA"/>
</dbReference>
<dbReference type="AlphaFoldDB" id="A0A9D2VKI3"/>